<proteinExistence type="predicted"/>
<evidence type="ECO:0000313" key="3">
    <source>
        <dbReference type="Proteomes" id="UP001302812"/>
    </source>
</evidence>
<dbReference type="Proteomes" id="UP001302812">
    <property type="component" value="Unassembled WGS sequence"/>
</dbReference>
<feature type="compositionally biased region" description="Polar residues" evidence="1">
    <location>
        <begin position="16"/>
        <end position="25"/>
    </location>
</feature>
<dbReference type="GeneID" id="89940367"/>
<feature type="compositionally biased region" description="Basic and acidic residues" evidence="1">
    <location>
        <begin position="1"/>
        <end position="12"/>
    </location>
</feature>
<dbReference type="RefSeq" id="XP_064665551.1">
    <property type="nucleotide sequence ID" value="XM_064816242.1"/>
</dbReference>
<reference evidence="2" key="2">
    <citation type="submission" date="2023-05" db="EMBL/GenBank/DDBJ databases">
        <authorList>
            <consortium name="Lawrence Berkeley National Laboratory"/>
            <person name="Steindorff A."/>
            <person name="Hensen N."/>
            <person name="Bonometti L."/>
            <person name="Westerberg I."/>
            <person name="Brannstrom I.O."/>
            <person name="Guillou S."/>
            <person name="Cros-Aarteil S."/>
            <person name="Calhoun S."/>
            <person name="Haridas S."/>
            <person name="Kuo A."/>
            <person name="Mondo S."/>
            <person name="Pangilinan J."/>
            <person name="Riley R."/>
            <person name="Labutti K."/>
            <person name="Andreopoulos B."/>
            <person name="Lipzen A."/>
            <person name="Chen C."/>
            <person name="Yanf M."/>
            <person name="Daum C."/>
            <person name="Ng V."/>
            <person name="Clum A."/>
            <person name="Ohm R."/>
            <person name="Martin F."/>
            <person name="Silar P."/>
            <person name="Natvig D."/>
            <person name="Lalanne C."/>
            <person name="Gautier V."/>
            <person name="Ament-Velasquez S.L."/>
            <person name="Kruys A."/>
            <person name="Hutchinson M.I."/>
            <person name="Powell A.J."/>
            <person name="Barry K."/>
            <person name="Miller A.N."/>
            <person name="Grigoriev I.V."/>
            <person name="Debuchy R."/>
            <person name="Gladieux P."/>
            <person name="Thoren M.H."/>
            <person name="Johannesson H."/>
        </authorList>
    </citation>
    <scope>NUCLEOTIDE SEQUENCE</scope>
    <source>
        <strain evidence="2">CBS 508.74</strain>
    </source>
</reference>
<sequence length="76" mass="8936">MWWERADNDWSHNRVTRTPSPSPHTDWTDARVDFKMVVVGVLVGCPPYLGQTFLHCLLRLCRERPGPRERPGHREL</sequence>
<dbReference type="AlphaFoldDB" id="A0AAN6T8A8"/>
<feature type="region of interest" description="Disordered" evidence="1">
    <location>
        <begin position="1"/>
        <end position="26"/>
    </location>
</feature>
<evidence type="ECO:0000256" key="1">
    <source>
        <dbReference type="SAM" id="MobiDB-lite"/>
    </source>
</evidence>
<protein>
    <submittedName>
        <fullName evidence="2">Uncharacterized protein</fullName>
    </submittedName>
</protein>
<keyword evidence="3" id="KW-1185">Reference proteome</keyword>
<reference evidence="2" key="1">
    <citation type="journal article" date="2023" name="Mol. Phylogenet. Evol.">
        <title>Genome-scale phylogeny and comparative genomics of the fungal order Sordariales.</title>
        <authorList>
            <person name="Hensen N."/>
            <person name="Bonometti L."/>
            <person name="Westerberg I."/>
            <person name="Brannstrom I.O."/>
            <person name="Guillou S."/>
            <person name="Cros-Aarteil S."/>
            <person name="Calhoun S."/>
            <person name="Haridas S."/>
            <person name="Kuo A."/>
            <person name="Mondo S."/>
            <person name="Pangilinan J."/>
            <person name="Riley R."/>
            <person name="LaButti K."/>
            <person name="Andreopoulos B."/>
            <person name="Lipzen A."/>
            <person name="Chen C."/>
            <person name="Yan M."/>
            <person name="Daum C."/>
            <person name="Ng V."/>
            <person name="Clum A."/>
            <person name="Steindorff A."/>
            <person name="Ohm R.A."/>
            <person name="Martin F."/>
            <person name="Silar P."/>
            <person name="Natvig D.O."/>
            <person name="Lalanne C."/>
            <person name="Gautier V."/>
            <person name="Ament-Velasquez S.L."/>
            <person name="Kruys A."/>
            <person name="Hutchinson M.I."/>
            <person name="Powell A.J."/>
            <person name="Barry K."/>
            <person name="Miller A.N."/>
            <person name="Grigoriev I.V."/>
            <person name="Debuchy R."/>
            <person name="Gladieux P."/>
            <person name="Hiltunen Thoren M."/>
            <person name="Johannesson H."/>
        </authorList>
    </citation>
    <scope>NUCLEOTIDE SEQUENCE</scope>
    <source>
        <strain evidence="2">CBS 508.74</strain>
    </source>
</reference>
<name>A0AAN6T8A8_9PEZI</name>
<evidence type="ECO:0000313" key="2">
    <source>
        <dbReference type="EMBL" id="KAK4107981.1"/>
    </source>
</evidence>
<organism evidence="2 3">
    <name type="scientific">Canariomyces notabilis</name>
    <dbReference type="NCBI Taxonomy" id="2074819"/>
    <lineage>
        <taxon>Eukaryota</taxon>
        <taxon>Fungi</taxon>
        <taxon>Dikarya</taxon>
        <taxon>Ascomycota</taxon>
        <taxon>Pezizomycotina</taxon>
        <taxon>Sordariomycetes</taxon>
        <taxon>Sordariomycetidae</taxon>
        <taxon>Sordariales</taxon>
        <taxon>Chaetomiaceae</taxon>
        <taxon>Canariomyces</taxon>
    </lineage>
</organism>
<dbReference type="EMBL" id="MU853367">
    <property type="protein sequence ID" value="KAK4107981.1"/>
    <property type="molecule type" value="Genomic_DNA"/>
</dbReference>
<comment type="caution">
    <text evidence="2">The sequence shown here is derived from an EMBL/GenBank/DDBJ whole genome shotgun (WGS) entry which is preliminary data.</text>
</comment>
<gene>
    <name evidence="2" type="ORF">N656DRAFT_784755</name>
</gene>
<accession>A0AAN6T8A8</accession>